<reference evidence="1 2" key="1">
    <citation type="submission" date="2017-11" db="EMBL/GenBank/DDBJ databases">
        <title>Complete genome sequence of Streptomyces lavendulae subsp. lavendulae CCM 3239 (formerly 'Streptomyces aureofaciens CCM 3239'), the producer of the angucycline-type antibiotic auricin.</title>
        <authorList>
            <person name="Busche T."/>
            <person name="Novakova R."/>
            <person name="Al'Dilaimi A."/>
            <person name="Homerova D."/>
            <person name="Feckova L."/>
            <person name="Rezuchova B."/>
            <person name="Mingyar E."/>
            <person name="Csolleiova D."/>
            <person name="Bekeova C."/>
            <person name="Winkler A."/>
            <person name="Sevcikova B."/>
            <person name="Kalinowski J."/>
            <person name="Kormanec J."/>
            <person name="Ruckert C."/>
        </authorList>
    </citation>
    <scope>NUCLEOTIDE SEQUENCE [LARGE SCALE GENOMIC DNA]</scope>
    <source>
        <strain evidence="1 2">CCM 3239</strain>
    </source>
</reference>
<dbReference type="EMBL" id="CP024985">
    <property type="protein sequence ID" value="ATZ25076.1"/>
    <property type="molecule type" value="Genomic_DNA"/>
</dbReference>
<dbReference type="AlphaFoldDB" id="A0A2K8PE95"/>
<dbReference type="KEGG" id="slx:SLAV_16125"/>
<organism evidence="1 2">
    <name type="scientific">Streptomyces lavendulae subsp. lavendulae</name>
    <dbReference type="NCBI Taxonomy" id="58340"/>
    <lineage>
        <taxon>Bacteria</taxon>
        <taxon>Bacillati</taxon>
        <taxon>Actinomycetota</taxon>
        <taxon>Actinomycetes</taxon>
        <taxon>Kitasatosporales</taxon>
        <taxon>Streptomycetaceae</taxon>
        <taxon>Streptomyces</taxon>
    </lineage>
</organism>
<evidence type="ECO:0000313" key="2">
    <source>
        <dbReference type="Proteomes" id="UP000231791"/>
    </source>
</evidence>
<dbReference type="Proteomes" id="UP000231791">
    <property type="component" value="Chromosome"/>
</dbReference>
<keyword evidence="2" id="KW-1185">Reference proteome</keyword>
<gene>
    <name evidence="1" type="ORF">SLAV_16125</name>
</gene>
<accession>A0A2K8PE95</accession>
<protein>
    <submittedName>
        <fullName evidence="1">Uncharacterized protein</fullName>
    </submittedName>
</protein>
<name>A0A2K8PE95_STRLA</name>
<sequence length="155" mass="17209">MWTDGRSRGVTWTSDTRGKVGGGVLAALLGAGIPALLGTTLHGHAGEPYRETRLSFGTERPGGREPVTRDEFTRFLDREVTPAFPEGLTLRYGQGRRRGPDGATVRETSYEVVLLYPEKEADERGTRVERIRRTYRERIGPSSVDRSDDKVEAGF</sequence>
<dbReference type="InterPro" id="IPR021957">
    <property type="entry name" value="DUF3574"/>
</dbReference>
<evidence type="ECO:0000313" key="1">
    <source>
        <dbReference type="EMBL" id="ATZ25076.1"/>
    </source>
</evidence>
<dbReference type="Pfam" id="PF12098">
    <property type="entry name" value="DUF3574"/>
    <property type="match status" value="1"/>
</dbReference>
<proteinExistence type="predicted"/>